<dbReference type="GeneID" id="91546657"/>
<evidence type="ECO:0000313" key="2">
    <source>
        <dbReference type="Proteomes" id="UP001335325"/>
    </source>
</evidence>
<name>A0ABZ1GV88_9ACTN</name>
<dbReference type="EMBL" id="CP109134">
    <property type="protein sequence ID" value="WSD09348.1"/>
    <property type="molecule type" value="Genomic_DNA"/>
</dbReference>
<accession>A0ABZ1GV88</accession>
<protein>
    <submittedName>
        <fullName evidence="1">Uncharacterized protein</fullName>
    </submittedName>
</protein>
<dbReference type="Proteomes" id="UP001335325">
    <property type="component" value="Chromosome"/>
</dbReference>
<keyword evidence="2" id="KW-1185">Reference proteome</keyword>
<reference evidence="1 2" key="1">
    <citation type="submission" date="2022-10" db="EMBL/GenBank/DDBJ databases">
        <title>The complete genomes of actinobacterial strains from the NBC collection.</title>
        <authorList>
            <person name="Joergensen T.S."/>
            <person name="Alvarez Arevalo M."/>
            <person name="Sterndorff E.B."/>
            <person name="Faurdal D."/>
            <person name="Vuksanovic O."/>
            <person name="Mourched A.-S."/>
            <person name="Charusanti P."/>
            <person name="Shaw S."/>
            <person name="Blin K."/>
            <person name="Weber T."/>
        </authorList>
    </citation>
    <scope>NUCLEOTIDE SEQUENCE [LARGE SCALE GENOMIC DNA]</scope>
    <source>
        <strain evidence="1 2">NBC 01753</strain>
    </source>
</reference>
<gene>
    <name evidence="1" type="ORF">OIE73_28805</name>
</gene>
<dbReference type="RefSeq" id="WP_326755121.1">
    <property type="nucleotide sequence ID" value="NZ_CP109134.1"/>
</dbReference>
<organism evidence="1 2">
    <name type="scientific">Streptomyces hirsutus</name>
    <dbReference type="NCBI Taxonomy" id="35620"/>
    <lineage>
        <taxon>Bacteria</taxon>
        <taxon>Bacillati</taxon>
        <taxon>Actinomycetota</taxon>
        <taxon>Actinomycetes</taxon>
        <taxon>Kitasatosporales</taxon>
        <taxon>Streptomycetaceae</taxon>
        <taxon>Streptomyces</taxon>
    </lineage>
</organism>
<proteinExistence type="predicted"/>
<evidence type="ECO:0000313" key="1">
    <source>
        <dbReference type="EMBL" id="WSD09348.1"/>
    </source>
</evidence>
<sequence length="76" mass="8625">MIPDERQAALERHGLRETPDGYELLLRGFQRASERALALRAQGDREAAWALALGPSDERRWEFCRCVALDALSREG</sequence>